<sequence length="53" mass="6329">NLSIHFAPSIDIRFQTDLRIAHVKNFAFTGVSRTQVQMFRVGVFFNYDRFFSW</sequence>
<protein>
    <submittedName>
        <fullName evidence="1">Uncharacterized protein</fullName>
    </submittedName>
</protein>
<reference evidence="1" key="1">
    <citation type="submission" date="2018-05" db="EMBL/GenBank/DDBJ databases">
        <authorList>
            <person name="Lanie J.A."/>
            <person name="Ng W.-L."/>
            <person name="Kazmierczak K.M."/>
            <person name="Andrzejewski T.M."/>
            <person name="Davidsen T.M."/>
            <person name="Wayne K.J."/>
            <person name="Tettelin H."/>
            <person name="Glass J.I."/>
            <person name="Rusch D."/>
            <person name="Podicherti R."/>
            <person name="Tsui H.-C.T."/>
            <person name="Winkler M.E."/>
        </authorList>
    </citation>
    <scope>NUCLEOTIDE SEQUENCE</scope>
</reference>
<organism evidence="1">
    <name type="scientific">marine metagenome</name>
    <dbReference type="NCBI Taxonomy" id="408172"/>
    <lineage>
        <taxon>unclassified sequences</taxon>
        <taxon>metagenomes</taxon>
        <taxon>ecological metagenomes</taxon>
    </lineage>
</organism>
<name>A0A382IV62_9ZZZZ</name>
<feature type="non-terminal residue" evidence="1">
    <location>
        <position position="1"/>
    </location>
</feature>
<gene>
    <name evidence="1" type="ORF">METZ01_LOCUS255365</name>
</gene>
<proteinExistence type="predicted"/>
<evidence type="ECO:0000313" key="1">
    <source>
        <dbReference type="EMBL" id="SVC02511.1"/>
    </source>
</evidence>
<dbReference type="AlphaFoldDB" id="A0A382IV62"/>
<dbReference type="EMBL" id="UINC01069271">
    <property type="protein sequence ID" value="SVC02511.1"/>
    <property type="molecule type" value="Genomic_DNA"/>
</dbReference>
<accession>A0A382IV62</accession>